<evidence type="ECO:0000259" key="8">
    <source>
        <dbReference type="PROSITE" id="PS50888"/>
    </source>
</evidence>
<dbReference type="GO" id="GO:0005634">
    <property type="term" value="C:nucleus"/>
    <property type="evidence" value="ECO:0007669"/>
    <property type="project" value="UniProtKB-SubCell"/>
</dbReference>
<evidence type="ECO:0000256" key="2">
    <source>
        <dbReference type="ARBA" id="ARBA00011738"/>
    </source>
</evidence>
<evidence type="ECO:0000256" key="4">
    <source>
        <dbReference type="ARBA" id="ARBA00023125"/>
    </source>
</evidence>
<reference evidence="9" key="1">
    <citation type="submission" date="2022-04" db="EMBL/GenBank/DDBJ databases">
        <title>Carnegiea gigantea Genome sequencing and assembly v2.</title>
        <authorList>
            <person name="Copetti D."/>
            <person name="Sanderson M.J."/>
            <person name="Burquez A."/>
            <person name="Wojciechowski M.F."/>
        </authorList>
    </citation>
    <scope>NUCLEOTIDE SEQUENCE</scope>
    <source>
        <strain evidence="9">SGP5-SGP5p</strain>
        <tissue evidence="9">Aerial part</tissue>
    </source>
</reference>
<comment type="subcellular location">
    <subcellularLocation>
        <location evidence="1">Nucleus</location>
    </subcellularLocation>
</comment>
<dbReference type="GO" id="GO:0046983">
    <property type="term" value="F:protein dimerization activity"/>
    <property type="evidence" value="ECO:0007669"/>
    <property type="project" value="InterPro"/>
</dbReference>
<evidence type="ECO:0000313" key="9">
    <source>
        <dbReference type="EMBL" id="KAJ8425543.1"/>
    </source>
</evidence>
<feature type="region of interest" description="Disordered" evidence="7">
    <location>
        <begin position="153"/>
        <end position="176"/>
    </location>
</feature>
<sequence>MAEECQGGVCGGTWWNERRSPFSGGGAGGVSSPCSVAQLGGGFDVGSFGWPNHEVLIKATKPTNLQHSFDNPLVFSADMDSTLDILGFGLSPTSSTTTNWSQLNLLCNGGGDEGNFGSILLEDDMLNMTSSNIMNSNNVSSHNTMNHYNNLDASPTLTGAASSGSTGDSSTTTSEGGLVNTSFQMSSSASYLIQTLFDDTEDSQVLEPQLSISQPMNPNYGCVMRSSDLISSPCSWVKPSSPNISTCFQPPPAPGPPTLQLGQNTELDGWMNSLVHGGQAAMNGQYSTTTALSNIRASLLNSLKSRSRASTFNNQKSQSCDYPRMSKEEVCSSKGNMSNQPPAKRPRIEAPSPLPTFKVRKEKLGDHITALQQLVSPFGKTDTASVLHEAIEYIKFLHDQVSALSTPYLKNGAPMQHQQEVEEEKQDLKSRGLCLVPISSTYPVVQETPVDFWTPTFGGPAFR</sequence>
<keyword evidence="5" id="KW-0804">Transcription</keyword>
<evidence type="ECO:0000256" key="5">
    <source>
        <dbReference type="ARBA" id="ARBA00023163"/>
    </source>
</evidence>
<name>A0A9Q1GVX3_9CARY</name>
<dbReference type="SUPFAM" id="SSF47459">
    <property type="entry name" value="HLH, helix-loop-helix DNA-binding domain"/>
    <property type="match status" value="1"/>
</dbReference>
<keyword evidence="4" id="KW-0238">DNA-binding</keyword>
<evidence type="ECO:0000313" key="10">
    <source>
        <dbReference type="Proteomes" id="UP001153076"/>
    </source>
</evidence>
<comment type="caution">
    <text evidence="9">The sequence shown here is derived from an EMBL/GenBank/DDBJ whole genome shotgun (WGS) entry which is preliminary data.</text>
</comment>
<comment type="subunit">
    <text evidence="2">Homodimer.</text>
</comment>
<proteinExistence type="predicted"/>
<dbReference type="PANTHER" id="PTHR16223:SF238">
    <property type="entry name" value="TRANSCRIPTION FACTOR BHLH114"/>
    <property type="match status" value="1"/>
</dbReference>
<dbReference type="CDD" id="cd11393">
    <property type="entry name" value="bHLH_AtbHLH_like"/>
    <property type="match status" value="1"/>
</dbReference>
<dbReference type="PROSITE" id="PS50888">
    <property type="entry name" value="BHLH"/>
    <property type="match status" value="1"/>
</dbReference>
<organism evidence="9 10">
    <name type="scientific">Carnegiea gigantea</name>
    <dbReference type="NCBI Taxonomy" id="171969"/>
    <lineage>
        <taxon>Eukaryota</taxon>
        <taxon>Viridiplantae</taxon>
        <taxon>Streptophyta</taxon>
        <taxon>Embryophyta</taxon>
        <taxon>Tracheophyta</taxon>
        <taxon>Spermatophyta</taxon>
        <taxon>Magnoliopsida</taxon>
        <taxon>eudicotyledons</taxon>
        <taxon>Gunneridae</taxon>
        <taxon>Pentapetalae</taxon>
        <taxon>Caryophyllales</taxon>
        <taxon>Cactineae</taxon>
        <taxon>Cactaceae</taxon>
        <taxon>Cactoideae</taxon>
        <taxon>Echinocereeae</taxon>
        <taxon>Carnegiea</taxon>
    </lineage>
</organism>
<evidence type="ECO:0000256" key="6">
    <source>
        <dbReference type="ARBA" id="ARBA00023242"/>
    </source>
</evidence>
<dbReference type="InterPro" id="IPR036638">
    <property type="entry name" value="HLH_DNA-bd_sf"/>
</dbReference>
<keyword evidence="10" id="KW-1185">Reference proteome</keyword>
<dbReference type="OrthoDB" id="673975at2759"/>
<evidence type="ECO:0000256" key="3">
    <source>
        <dbReference type="ARBA" id="ARBA00023015"/>
    </source>
</evidence>
<dbReference type="Gene3D" id="4.10.280.10">
    <property type="entry name" value="Helix-loop-helix DNA-binding domain"/>
    <property type="match status" value="1"/>
</dbReference>
<gene>
    <name evidence="9" type="ORF">Cgig2_007453</name>
</gene>
<accession>A0A9Q1GVX3</accession>
<dbReference type="InterPro" id="IPR011598">
    <property type="entry name" value="bHLH_dom"/>
</dbReference>
<evidence type="ECO:0000256" key="7">
    <source>
        <dbReference type="SAM" id="MobiDB-lite"/>
    </source>
</evidence>
<dbReference type="InterPro" id="IPR045239">
    <property type="entry name" value="bHLH95_bHLH"/>
</dbReference>
<dbReference type="FunFam" id="4.10.280.10:FF:000032">
    <property type="entry name" value="Transcription factor bHLH123 family"/>
    <property type="match status" value="1"/>
</dbReference>
<keyword evidence="6" id="KW-0539">Nucleus</keyword>
<evidence type="ECO:0000256" key="1">
    <source>
        <dbReference type="ARBA" id="ARBA00004123"/>
    </source>
</evidence>
<dbReference type="Proteomes" id="UP001153076">
    <property type="component" value="Unassembled WGS sequence"/>
</dbReference>
<feature type="domain" description="BHLH" evidence="8">
    <location>
        <begin position="348"/>
        <end position="397"/>
    </location>
</feature>
<protein>
    <recommendedName>
        <fullName evidence="8">BHLH domain-containing protein</fullName>
    </recommendedName>
</protein>
<dbReference type="PANTHER" id="PTHR16223">
    <property type="entry name" value="TRANSCRIPTION FACTOR BHLH83-RELATED"/>
    <property type="match status" value="1"/>
</dbReference>
<dbReference type="AlphaFoldDB" id="A0A9Q1GVX3"/>
<dbReference type="GO" id="GO:0000981">
    <property type="term" value="F:DNA-binding transcription factor activity, RNA polymerase II-specific"/>
    <property type="evidence" value="ECO:0007669"/>
    <property type="project" value="TreeGrafter"/>
</dbReference>
<feature type="region of interest" description="Disordered" evidence="7">
    <location>
        <begin position="331"/>
        <end position="352"/>
    </location>
</feature>
<keyword evidence="3" id="KW-0805">Transcription regulation</keyword>
<dbReference type="GO" id="GO:0000978">
    <property type="term" value="F:RNA polymerase II cis-regulatory region sequence-specific DNA binding"/>
    <property type="evidence" value="ECO:0007669"/>
    <property type="project" value="TreeGrafter"/>
</dbReference>
<dbReference type="InterPro" id="IPR045843">
    <property type="entry name" value="IND-like"/>
</dbReference>
<dbReference type="EMBL" id="JAKOGI010001453">
    <property type="protein sequence ID" value="KAJ8425543.1"/>
    <property type="molecule type" value="Genomic_DNA"/>
</dbReference>